<keyword evidence="1" id="KW-0732">Signal</keyword>
<feature type="domain" description="PepSY" evidence="2">
    <location>
        <begin position="24"/>
        <end position="76"/>
    </location>
</feature>
<gene>
    <name evidence="3" type="ORF">IM725_12545</name>
</gene>
<sequence>MRQRTRLLLLCAALLSAPAWAEVGREQAAAVAQQVAAGRVLAVERGEAGGRPVWRVKVLTARGEVRVVLIDAASGRPL</sequence>
<dbReference type="EMBL" id="JADDOJ010000049">
    <property type="protein sequence ID" value="MBE7941399.1"/>
    <property type="molecule type" value="Genomic_DNA"/>
</dbReference>
<accession>A0ABR9SGT4</accession>
<keyword evidence="4" id="KW-1185">Reference proteome</keyword>
<dbReference type="RefSeq" id="WP_193780940.1">
    <property type="nucleotide sequence ID" value="NZ_JADDOJ010000049.1"/>
</dbReference>
<dbReference type="Gene3D" id="3.10.450.40">
    <property type="match status" value="1"/>
</dbReference>
<evidence type="ECO:0000259" key="2">
    <source>
        <dbReference type="Pfam" id="PF03413"/>
    </source>
</evidence>
<feature type="signal peptide" evidence="1">
    <location>
        <begin position="1"/>
        <end position="21"/>
    </location>
</feature>
<evidence type="ECO:0000313" key="4">
    <source>
        <dbReference type="Proteomes" id="UP000715965"/>
    </source>
</evidence>
<proteinExistence type="predicted"/>
<comment type="caution">
    <text evidence="3">The sequence shown here is derived from an EMBL/GenBank/DDBJ whole genome shotgun (WGS) entry which is preliminary data.</text>
</comment>
<dbReference type="InterPro" id="IPR025711">
    <property type="entry name" value="PepSY"/>
</dbReference>
<evidence type="ECO:0000256" key="1">
    <source>
        <dbReference type="SAM" id="SignalP"/>
    </source>
</evidence>
<name>A0ABR9SGT4_9BURK</name>
<feature type="chain" id="PRO_5045676085" evidence="1">
    <location>
        <begin position="22"/>
        <end position="78"/>
    </location>
</feature>
<dbReference type="Pfam" id="PF03413">
    <property type="entry name" value="PepSY"/>
    <property type="match status" value="1"/>
</dbReference>
<reference evidence="3 4" key="1">
    <citation type="submission" date="2020-10" db="EMBL/GenBank/DDBJ databases">
        <title>Draft genome of Ramlibacter aquaticus LMG 30558.</title>
        <authorList>
            <person name="Props R."/>
        </authorList>
    </citation>
    <scope>NUCLEOTIDE SEQUENCE [LARGE SCALE GENOMIC DNA]</scope>
    <source>
        <strain evidence="3 4">LMG 30558</strain>
    </source>
</reference>
<evidence type="ECO:0000313" key="3">
    <source>
        <dbReference type="EMBL" id="MBE7941399.1"/>
    </source>
</evidence>
<organism evidence="3 4">
    <name type="scientific">Ramlibacter aquaticus</name>
    <dbReference type="NCBI Taxonomy" id="2780094"/>
    <lineage>
        <taxon>Bacteria</taxon>
        <taxon>Pseudomonadati</taxon>
        <taxon>Pseudomonadota</taxon>
        <taxon>Betaproteobacteria</taxon>
        <taxon>Burkholderiales</taxon>
        <taxon>Comamonadaceae</taxon>
        <taxon>Ramlibacter</taxon>
    </lineage>
</organism>
<dbReference type="Proteomes" id="UP000715965">
    <property type="component" value="Unassembled WGS sequence"/>
</dbReference>
<protein>
    <submittedName>
        <fullName evidence="3">PepSY domain-containing protein</fullName>
    </submittedName>
</protein>